<dbReference type="Pfam" id="PF01321">
    <property type="entry name" value="Creatinase_N"/>
    <property type="match status" value="1"/>
</dbReference>
<accession>A0A0F7PAC6</accession>
<keyword evidence="1 3" id="KW-0479">Metal-binding</keyword>
<dbReference type="Proteomes" id="UP000060390">
    <property type="component" value="Chromosome"/>
</dbReference>
<dbReference type="KEGG" id="hsu:HLASF_1640"/>
<sequence length="390" mass="42939">MDMDVSRLDETLADRGLDGHLLDADSTTADQRYLSGFDAPDPFLTLYMPDRIAVLVSSMEYERARSESRADVVRRRSAYDYNDLVDTYGSVEGRARAIAAFLEEFDVEAASVNPRFPLITADELRERGIEIDADQSDAVEKTRAVKTETEIAYIREAQRANEAAMAEAERLIAEATVVDGVLHHQGDPLTSERVRRAIERTLLDHDCALDETIVAAGPDAANPHDVGSGPIREDEAIIVDIFPKDKRTQYHADMTRTFLHGTPGEEIDAFHAVTRDAKRAALDAVEPGVSGQQVHDAACTVYEAAGYPTLRTDEGTSRGYIHSTGHGVGLEVHERPRVSRNGETLEPGHVITIEPGLYDPAIGGVRIEDLVVVTEDGYENLTDYHEDLIV</sequence>
<dbReference type="Gene3D" id="3.90.230.10">
    <property type="entry name" value="Creatinase/methionine aminopeptidase superfamily"/>
    <property type="match status" value="1"/>
</dbReference>
<evidence type="ECO:0000259" key="5">
    <source>
        <dbReference type="Pfam" id="PF01321"/>
    </source>
</evidence>
<dbReference type="AlphaFoldDB" id="A0A0F7PAC6"/>
<reference evidence="6 9" key="1">
    <citation type="journal article" date="2015" name="ISME J.">
        <title>Elemental sulfur and acetate can support life of a novel strictly anaerobic haloarchaeon.</title>
        <authorList>
            <person name="Sorokin D.Y."/>
            <person name="Kublanov I.V."/>
            <person name="Gavrilov S.N."/>
            <person name="Rojo D."/>
            <person name="Roman P."/>
            <person name="Golyshin P.N."/>
            <person name="Slepak V.Z."/>
            <person name="Smedile F."/>
            <person name="Ferrer M."/>
            <person name="Messina E."/>
            <person name="La Cono V."/>
            <person name="Yakimov M.M."/>
        </authorList>
    </citation>
    <scope>NUCLEOTIDE SEQUENCE [LARGE SCALE GENOMIC DNA]</scope>
    <source>
        <strain evidence="6 9">HSR2</strain>
    </source>
</reference>
<dbReference type="InterPro" id="IPR050659">
    <property type="entry name" value="Peptidase_M24B"/>
</dbReference>
<proteinExistence type="inferred from homology"/>
<feature type="domain" description="Creatinase N-terminal" evidence="5">
    <location>
        <begin position="6"/>
        <end position="91"/>
    </location>
</feature>
<dbReference type="Gene3D" id="3.40.350.10">
    <property type="entry name" value="Creatinase/prolidase N-terminal domain"/>
    <property type="match status" value="1"/>
</dbReference>
<dbReference type="InterPro" id="IPR000587">
    <property type="entry name" value="Creatinase_N"/>
</dbReference>
<comment type="similarity">
    <text evidence="3">Belongs to the peptidase M24B family.</text>
</comment>
<keyword evidence="9" id="KW-1185">Reference proteome</keyword>
<protein>
    <submittedName>
        <fullName evidence="6">Xaa-Pro aminopeptidase</fullName>
        <ecNumber evidence="6">3.4.11.9</ecNumber>
    </submittedName>
</protein>
<keyword evidence="6" id="KW-0031">Aminopeptidase</keyword>
<reference evidence="8" key="2">
    <citation type="submission" date="2015-05" db="EMBL/GenBank/DDBJ databases">
        <title>Complete genome sequence of Halanaeroarchaeum sulfurireducens type strain M27-SA2, a sulfate-reducer haloarchaeon from marine anoxic lake Medee.</title>
        <authorList>
            <person name="Messina E."/>
            <person name="Kublanov I.V."/>
            <person name="Toshchakov S."/>
            <person name="Arcadi E."/>
            <person name="La Spada G."/>
            <person name="La Cono V."/>
            <person name="Yakimov M.M."/>
        </authorList>
    </citation>
    <scope>NUCLEOTIDE SEQUENCE [LARGE SCALE GENOMIC DNA]</scope>
    <source>
        <strain evidence="8">M27-SA2</strain>
    </source>
</reference>
<keyword evidence="2 6" id="KW-0378">Hydrolase</keyword>
<dbReference type="HOGENOM" id="CLU_017266_4_3_2"/>
<dbReference type="PANTHER" id="PTHR46112:SF2">
    <property type="entry name" value="XAA-PRO AMINOPEPTIDASE P-RELATED"/>
    <property type="match status" value="1"/>
</dbReference>
<dbReference type="GO" id="GO:0046872">
    <property type="term" value="F:metal ion binding"/>
    <property type="evidence" value="ECO:0007669"/>
    <property type="project" value="UniProtKB-KW"/>
</dbReference>
<evidence type="ECO:0000313" key="8">
    <source>
        <dbReference type="Proteomes" id="UP000060390"/>
    </source>
</evidence>
<evidence type="ECO:0000313" key="9">
    <source>
        <dbReference type="Proteomes" id="UP000069906"/>
    </source>
</evidence>
<evidence type="ECO:0000256" key="2">
    <source>
        <dbReference type="ARBA" id="ARBA00022801"/>
    </source>
</evidence>
<dbReference type="EC" id="3.4.11.9" evidence="6"/>
<dbReference type="SUPFAM" id="SSF53092">
    <property type="entry name" value="Creatinase/prolidase N-terminal domain"/>
    <property type="match status" value="1"/>
</dbReference>
<evidence type="ECO:0000313" key="7">
    <source>
        <dbReference type="EMBL" id="ALG82510.1"/>
    </source>
</evidence>
<dbReference type="InterPro" id="IPR000994">
    <property type="entry name" value="Pept_M24"/>
</dbReference>
<dbReference type="STRING" id="1604004.HLASA_1627"/>
<reference evidence="7 8" key="3">
    <citation type="journal article" date="2016" name="Stand. Genomic Sci.">
        <title>Complete genome sequence of 'Halanaeroarchaeum sulfurireducens' M27-SA2, a sulfur-reducing and acetate-oxidizing haloarchaeon from the deep-sea hypersaline anoxic lake Medee.</title>
        <authorList>
            <person name="Messina E."/>
            <person name="Sorokin D.Y."/>
            <person name="Kublanov I.V."/>
            <person name="Toshchakov S."/>
            <person name="Lopatina A."/>
            <person name="Arcadi E."/>
            <person name="Smedile F."/>
            <person name="La Spada G."/>
            <person name="La Cono V."/>
            <person name="Yakimov M.M."/>
        </authorList>
    </citation>
    <scope>NUCLEOTIDE SEQUENCE [LARGE SCALE GENOMIC DNA]</scope>
    <source>
        <strain evidence="7 8">M27-SA2</strain>
    </source>
</reference>
<dbReference type="InterPro" id="IPR001131">
    <property type="entry name" value="Peptidase_M24B_aminopep-P_CS"/>
</dbReference>
<evidence type="ECO:0000313" key="6">
    <source>
        <dbReference type="EMBL" id="AKH98116.1"/>
    </source>
</evidence>
<dbReference type="PANTHER" id="PTHR46112">
    <property type="entry name" value="AMINOPEPTIDASE"/>
    <property type="match status" value="1"/>
</dbReference>
<gene>
    <name evidence="6" type="primary">pepP</name>
    <name evidence="7" type="ORF">HLASA_1627</name>
    <name evidence="6" type="ORF">HLASF_1640</name>
</gene>
<dbReference type="InterPro" id="IPR029149">
    <property type="entry name" value="Creatin/AminoP/Spt16_N"/>
</dbReference>
<dbReference type="GO" id="GO:0004177">
    <property type="term" value="F:aminopeptidase activity"/>
    <property type="evidence" value="ECO:0007669"/>
    <property type="project" value="UniProtKB-KW"/>
</dbReference>
<evidence type="ECO:0000259" key="4">
    <source>
        <dbReference type="Pfam" id="PF00557"/>
    </source>
</evidence>
<dbReference type="PATRIC" id="fig|1604004.4.peg.1715"/>
<dbReference type="EMBL" id="CP008874">
    <property type="protein sequence ID" value="AKH98116.1"/>
    <property type="molecule type" value="Genomic_DNA"/>
</dbReference>
<dbReference type="EMBL" id="CP011564">
    <property type="protein sequence ID" value="ALG82510.1"/>
    <property type="molecule type" value="Genomic_DNA"/>
</dbReference>
<dbReference type="GeneID" id="26010963"/>
<dbReference type="Pfam" id="PF00557">
    <property type="entry name" value="Peptidase_M24"/>
    <property type="match status" value="1"/>
</dbReference>
<evidence type="ECO:0000256" key="1">
    <source>
        <dbReference type="ARBA" id="ARBA00022723"/>
    </source>
</evidence>
<name>A0A0F7PAC6_9EURY</name>
<dbReference type="InterPro" id="IPR036005">
    <property type="entry name" value="Creatinase/aminopeptidase-like"/>
</dbReference>
<dbReference type="KEGG" id="hsf:HLASA_1627"/>
<dbReference type="OrthoDB" id="1346at2157"/>
<dbReference type="RefSeq" id="WP_050048802.1">
    <property type="nucleotide sequence ID" value="NZ_CP008874.1"/>
</dbReference>
<feature type="domain" description="Peptidase M24" evidence="4">
    <location>
        <begin position="153"/>
        <end position="375"/>
    </location>
</feature>
<dbReference type="PROSITE" id="PS00491">
    <property type="entry name" value="PROLINE_PEPTIDASE"/>
    <property type="match status" value="1"/>
</dbReference>
<evidence type="ECO:0000256" key="3">
    <source>
        <dbReference type="RuleBase" id="RU000590"/>
    </source>
</evidence>
<organism evidence="6 9">
    <name type="scientific">Halanaeroarchaeum sulfurireducens</name>
    <dbReference type="NCBI Taxonomy" id="1604004"/>
    <lineage>
        <taxon>Archaea</taxon>
        <taxon>Methanobacteriati</taxon>
        <taxon>Methanobacteriota</taxon>
        <taxon>Stenosarchaea group</taxon>
        <taxon>Halobacteria</taxon>
        <taxon>Halobacteriales</taxon>
        <taxon>Halobacteriaceae</taxon>
        <taxon>Halanaeroarchaeum</taxon>
    </lineage>
</organism>
<dbReference type="SUPFAM" id="SSF55920">
    <property type="entry name" value="Creatinase/aminopeptidase"/>
    <property type="match status" value="1"/>
</dbReference>
<dbReference type="Proteomes" id="UP000069906">
    <property type="component" value="Chromosome"/>
</dbReference>
<keyword evidence="6" id="KW-0645">Protease</keyword>